<protein>
    <recommendedName>
        <fullName evidence="4">SET domain-containing protein</fullName>
    </recommendedName>
</protein>
<dbReference type="PANTHER" id="PTHR13271">
    <property type="entry name" value="UNCHARACTERIZED PUTATIVE METHYLTRANSFERASE"/>
    <property type="match status" value="1"/>
</dbReference>
<feature type="region of interest" description="Disordered" evidence="1">
    <location>
        <begin position="655"/>
        <end position="681"/>
    </location>
</feature>
<proteinExistence type="predicted"/>
<dbReference type="GO" id="GO:0016279">
    <property type="term" value="F:protein-lysine N-methyltransferase activity"/>
    <property type="evidence" value="ECO:0007669"/>
    <property type="project" value="TreeGrafter"/>
</dbReference>
<dbReference type="SUPFAM" id="SSF82199">
    <property type="entry name" value="SET domain"/>
    <property type="match status" value="1"/>
</dbReference>
<evidence type="ECO:0000313" key="3">
    <source>
        <dbReference type="Proteomes" id="UP000824998"/>
    </source>
</evidence>
<dbReference type="InterPro" id="IPR046341">
    <property type="entry name" value="SET_dom_sf"/>
</dbReference>
<reference evidence="2" key="1">
    <citation type="journal article" date="2021" name="IMA Fungus">
        <title>Genomic characterization of three marine fungi, including Emericellopsis atlantica sp. nov. with signatures of a generalist lifestyle and marine biomass degradation.</title>
        <authorList>
            <person name="Hagestad O.C."/>
            <person name="Hou L."/>
            <person name="Andersen J.H."/>
            <person name="Hansen E.H."/>
            <person name="Altermark B."/>
            <person name="Li C."/>
            <person name="Kuhnert E."/>
            <person name="Cox R.J."/>
            <person name="Crous P.W."/>
            <person name="Spatafora J.W."/>
            <person name="Lail K."/>
            <person name="Amirebrahimi M."/>
            <person name="Lipzen A."/>
            <person name="Pangilinan J."/>
            <person name="Andreopoulos W."/>
            <person name="Hayes R.D."/>
            <person name="Ng V."/>
            <person name="Grigoriev I.V."/>
            <person name="Jackson S.A."/>
            <person name="Sutton T.D.S."/>
            <person name="Dobson A.D.W."/>
            <person name="Rama T."/>
        </authorList>
    </citation>
    <scope>NUCLEOTIDE SEQUENCE</scope>
    <source>
        <strain evidence="2">TRa018bII</strain>
    </source>
</reference>
<evidence type="ECO:0008006" key="4">
    <source>
        <dbReference type="Google" id="ProtNLM"/>
    </source>
</evidence>
<evidence type="ECO:0000313" key="2">
    <source>
        <dbReference type="EMBL" id="KAG9231073.1"/>
    </source>
</evidence>
<dbReference type="Proteomes" id="UP000824998">
    <property type="component" value="Unassembled WGS sequence"/>
</dbReference>
<dbReference type="AlphaFoldDB" id="A0A9P8C239"/>
<comment type="caution">
    <text evidence="2">The sequence shown here is derived from an EMBL/GenBank/DDBJ whole genome shotgun (WGS) entry which is preliminary data.</text>
</comment>
<dbReference type="EMBL" id="MU251626">
    <property type="protein sequence ID" value="KAG9231073.1"/>
    <property type="molecule type" value="Genomic_DNA"/>
</dbReference>
<organism evidence="2 3">
    <name type="scientific">Amylocarpus encephaloides</name>
    <dbReference type="NCBI Taxonomy" id="45428"/>
    <lineage>
        <taxon>Eukaryota</taxon>
        <taxon>Fungi</taxon>
        <taxon>Dikarya</taxon>
        <taxon>Ascomycota</taxon>
        <taxon>Pezizomycotina</taxon>
        <taxon>Leotiomycetes</taxon>
        <taxon>Helotiales</taxon>
        <taxon>Helotiales incertae sedis</taxon>
        <taxon>Amylocarpus</taxon>
    </lineage>
</organism>
<dbReference type="OrthoDB" id="42889at2759"/>
<gene>
    <name evidence="2" type="ORF">BJ875DRAFT_132873</name>
</gene>
<dbReference type="GO" id="GO:0005634">
    <property type="term" value="C:nucleus"/>
    <property type="evidence" value="ECO:0007669"/>
    <property type="project" value="TreeGrafter"/>
</dbReference>
<keyword evidence="3" id="KW-1185">Reference proteome</keyword>
<name>A0A9P8C239_9HELO</name>
<dbReference type="InterPro" id="IPR050600">
    <property type="entry name" value="SETD3_SETD6_MTase"/>
</dbReference>
<accession>A0A9P8C239</accession>
<dbReference type="Gene3D" id="3.90.1410.10">
    <property type="entry name" value="set domain protein methyltransferase, domain 1"/>
    <property type="match status" value="1"/>
</dbReference>
<sequence>MSSTVDKLLHWARSHGTSLHDHVQIYQDNVTGWSFKAARPLPAGTTLVNCSYTTTLSYLNAIEASSQFELNGSDPFPSGFLEPLSEENPNIIGHFFLMQQFLMRERSFWWEYIRLLPQPNQPQTLALPIWWTEADRNFLAGTNAEPPIKKRLDLWKQEWVLGIRLLKDNINNWHDYPYELYQWAATIFGTRSFRASLTLPLDIETDRQMAKEELDQIRDHISQDRFSVLFPVLDIGNHDGVSRVQWCKHPDANHFVLSTTQKVAQGDQIYNFYGSKSNSELLVGYGFTLPTLEQDVVNLKLTPSLSAMLLRRSQACHDRLQRSQAGEEFMFQVRSQTTLKKAGSSSSGMGIFSHGLLEALICMVANQRERTFIEQNRGYCLDKDPHKRSGPLYRALSSAVRILSIKLNLEIKRIEDTGADLGEPKNPNQELALQYRQRKLVVLRESLWPLQKHLDAALAFISFPENNHHTIISQYPDILLPSGLISLDRAFEWLRIQYREIHALVTVIIADDQEEDLPLNWVVLGEDWDHTYWVVWIYLVWLLWARDGTAFQDRHPNMSQWLLEIKRAYSENDQHSYETFHAHQSEQVTIHQTIKKITSLPQFRGIKELLQVQPNSWGPLRNFASLVAKEETMTATFVIGIVTVEQKVLAINQDNPSRTVPPAVKSEILEEEPQIKQEKEE</sequence>
<evidence type="ECO:0000256" key="1">
    <source>
        <dbReference type="SAM" id="MobiDB-lite"/>
    </source>
</evidence>
<dbReference type="PANTHER" id="PTHR13271:SF146">
    <property type="entry name" value="SET DOMAIN-CONTAINING PROTEIN"/>
    <property type="match status" value="1"/>
</dbReference>